<dbReference type="Proteomes" id="UP000664357">
    <property type="component" value="Unassembled WGS sequence"/>
</dbReference>
<organism evidence="5 6">
    <name type="scientific">Candidatus Enterococcus ferrettii</name>
    <dbReference type="NCBI Taxonomy" id="2815324"/>
    <lineage>
        <taxon>Bacteria</taxon>
        <taxon>Bacillati</taxon>
        <taxon>Bacillota</taxon>
        <taxon>Bacilli</taxon>
        <taxon>Lactobacillales</taxon>
        <taxon>Enterococcaceae</taxon>
        <taxon>Enterococcus</taxon>
    </lineage>
</organism>
<evidence type="ECO:0000313" key="6">
    <source>
        <dbReference type="Proteomes" id="UP000664357"/>
    </source>
</evidence>
<keyword evidence="6" id="KW-1185">Reference proteome</keyword>
<reference evidence="5 6" key="1">
    <citation type="submission" date="2021-03" db="EMBL/GenBank/DDBJ databases">
        <authorList>
            <person name="Gilmore M.S."/>
            <person name="Schwartzman J."/>
            <person name="Van Tyne D."/>
            <person name="Martin M."/>
            <person name="Earl A.M."/>
            <person name="Manson A.L."/>
            <person name="Straub T."/>
            <person name="Salamzade R."/>
            <person name="Saavedra J."/>
            <person name="Lebreton F."/>
            <person name="Prichula J."/>
            <person name="Schaufler K."/>
            <person name="Gaca A."/>
            <person name="Sgardioli B."/>
            <person name="Wagenaar J."/>
            <person name="Strong T."/>
        </authorList>
    </citation>
    <scope>NUCLEOTIDE SEQUENCE [LARGE SCALE GENOMIC DNA]</scope>
    <source>
        <strain evidence="5 6">665A</strain>
    </source>
</reference>
<dbReference type="EMBL" id="JAFREL020000001">
    <property type="protein sequence ID" value="MEO1770081.1"/>
    <property type="molecule type" value="Genomic_DNA"/>
</dbReference>
<dbReference type="SMART" id="SM00764">
    <property type="entry name" value="Citrate_ly_lig"/>
    <property type="match status" value="1"/>
</dbReference>
<dbReference type="PROSITE" id="PS51186">
    <property type="entry name" value="GNAT"/>
    <property type="match status" value="1"/>
</dbReference>
<dbReference type="PANTHER" id="PTHR40599:SF1">
    <property type="entry name" value="[CITRATE [PRO-3S]-LYASE] LIGASE"/>
    <property type="match status" value="1"/>
</dbReference>
<dbReference type="SUPFAM" id="SSF52374">
    <property type="entry name" value="Nucleotidylyl transferase"/>
    <property type="match status" value="1"/>
</dbReference>
<evidence type="ECO:0000259" key="4">
    <source>
        <dbReference type="PROSITE" id="PS51186"/>
    </source>
</evidence>
<dbReference type="Pfam" id="PF13527">
    <property type="entry name" value="Acetyltransf_9"/>
    <property type="match status" value="1"/>
</dbReference>
<dbReference type="NCBIfam" id="TIGR00125">
    <property type="entry name" value="cyt_tran_rel"/>
    <property type="match status" value="1"/>
</dbReference>
<gene>
    <name evidence="5" type="ORF">JZO67_002032</name>
</gene>
<dbReference type="PANTHER" id="PTHR40599">
    <property type="entry name" value="[CITRATE [PRO-3S]-LYASE] LIGASE"/>
    <property type="match status" value="1"/>
</dbReference>
<comment type="function">
    <text evidence="3">Acetylation of prosthetic group (2-(5''-phosphoribosyl)-3'-dephosphocoenzyme-A) of the gamma subunit of citrate lyase.</text>
</comment>
<dbReference type="EC" id="6.2.1.22" evidence="3"/>
<evidence type="ECO:0000256" key="1">
    <source>
        <dbReference type="ARBA" id="ARBA00022741"/>
    </source>
</evidence>
<dbReference type="InterPro" id="IPR005216">
    <property type="entry name" value="Citrate_lyase_ligase"/>
</dbReference>
<keyword evidence="3 5" id="KW-0436">Ligase</keyword>
<name>A0ABV0ENE8_9ENTE</name>
<proteinExistence type="predicted"/>
<dbReference type="GO" id="GO:0016874">
    <property type="term" value="F:ligase activity"/>
    <property type="evidence" value="ECO:0007669"/>
    <property type="project" value="UniProtKB-KW"/>
</dbReference>
<dbReference type="InterPro" id="IPR013166">
    <property type="entry name" value="Citrate_lyase_ligase_C"/>
</dbReference>
<comment type="caution">
    <text evidence="5">The sequence shown here is derived from an EMBL/GenBank/DDBJ whole genome shotgun (WGS) entry which is preliminary data.</text>
</comment>
<evidence type="ECO:0000313" key="5">
    <source>
        <dbReference type="EMBL" id="MEO1770081.1"/>
    </source>
</evidence>
<comment type="catalytic activity">
    <reaction evidence="3">
        <text>holo-[citrate lyase ACP] + acetate + ATP = acetyl-[citrate lyase ACP] + AMP + diphosphate</text>
        <dbReference type="Rhea" id="RHEA:23788"/>
        <dbReference type="Rhea" id="RHEA-COMP:10158"/>
        <dbReference type="Rhea" id="RHEA-COMP:13710"/>
        <dbReference type="ChEBI" id="CHEBI:30089"/>
        <dbReference type="ChEBI" id="CHEBI:30616"/>
        <dbReference type="ChEBI" id="CHEBI:33019"/>
        <dbReference type="ChEBI" id="CHEBI:82683"/>
        <dbReference type="ChEBI" id="CHEBI:137976"/>
        <dbReference type="ChEBI" id="CHEBI:456215"/>
        <dbReference type="EC" id="6.2.1.22"/>
    </reaction>
</comment>
<dbReference type="InterPro" id="IPR004821">
    <property type="entry name" value="Cyt_trans-like"/>
</dbReference>
<evidence type="ECO:0000256" key="3">
    <source>
        <dbReference type="PIRNR" id="PIRNR005751"/>
    </source>
</evidence>
<dbReference type="Pfam" id="PF08218">
    <property type="entry name" value="Citrate_ly_lig"/>
    <property type="match status" value="1"/>
</dbReference>
<reference evidence="5 6" key="2">
    <citation type="submission" date="2024-02" db="EMBL/GenBank/DDBJ databases">
        <title>The Genome Sequence of Enterococcus sp. DIV0159.</title>
        <authorList>
            <person name="Earl A."/>
            <person name="Manson A."/>
            <person name="Gilmore M."/>
            <person name="Sanders J."/>
            <person name="Shea T."/>
            <person name="Howe W."/>
            <person name="Livny J."/>
            <person name="Cuomo C."/>
            <person name="Neafsey D."/>
            <person name="Birren B."/>
        </authorList>
    </citation>
    <scope>NUCLEOTIDE SEQUENCE [LARGE SCALE GENOMIC DNA]</scope>
    <source>
        <strain evidence="5 6">665A</strain>
    </source>
</reference>
<dbReference type="SUPFAM" id="SSF55729">
    <property type="entry name" value="Acyl-CoA N-acyltransferases (Nat)"/>
    <property type="match status" value="1"/>
</dbReference>
<dbReference type="RefSeq" id="WP_207701484.1">
    <property type="nucleotide sequence ID" value="NZ_JAFREL020000001.1"/>
</dbReference>
<evidence type="ECO:0000256" key="2">
    <source>
        <dbReference type="ARBA" id="ARBA00022840"/>
    </source>
</evidence>
<dbReference type="Gene3D" id="3.40.630.30">
    <property type="match status" value="1"/>
</dbReference>
<dbReference type="InterPro" id="IPR016181">
    <property type="entry name" value="Acyl_CoA_acyltransferase"/>
</dbReference>
<protein>
    <recommendedName>
        <fullName evidence="3">[Citrate [pro-3S]-lyase] ligase</fullName>
        <ecNumber evidence="3">6.2.1.22</ecNumber>
    </recommendedName>
</protein>
<dbReference type="InterPro" id="IPR000182">
    <property type="entry name" value="GNAT_dom"/>
</dbReference>
<sequence length="339" mass="38712">MFDLRRLWLDKDQAMFQQWADLMRRSGLSPQESVEYTVGLFKEGQLIASGSYQKNIIKCLAVETEYQSENLLTQLMIHLMERMREKDQNHYFLYTKPSEAKIFHSLGFHTIVENESVLFTEQGSPNIDDYQELLEKHRHPGTASSIVMNANPFTKGHQYLIETAAAKSDHVYVFVLSEDRSDFSSEDRMNMVKLGVSHLENVTVLPSRDYMVSTATFPAYFLKENAPLAVAKTQAAVDALLFKEKIAPILNIRSRFVGEEPFSPVTEVYNRSLQSVFGTELELVIVPRKEVEGVAISATNVRKALKEKDVEGLTHLVPQTTYDYLKKIKKIEVELSGNY</sequence>
<dbReference type="NCBIfam" id="TIGR00124">
    <property type="entry name" value="cit_ly_ligase"/>
    <property type="match status" value="1"/>
</dbReference>
<dbReference type="PIRSF" id="PIRSF005751">
    <property type="entry name" value="Acet_citr_lig"/>
    <property type="match status" value="1"/>
</dbReference>
<dbReference type="Gene3D" id="3.40.50.620">
    <property type="entry name" value="HUPs"/>
    <property type="match status" value="1"/>
</dbReference>
<accession>A0ABV0ENE8</accession>
<keyword evidence="2 3" id="KW-0067">ATP-binding</keyword>
<feature type="domain" description="N-acetyltransferase" evidence="4">
    <location>
        <begin position="1"/>
        <end position="140"/>
    </location>
</feature>
<keyword evidence="1 3" id="KW-0547">Nucleotide-binding</keyword>
<dbReference type="InterPro" id="IPR014729">
    <property type="entry name" value="Rossmann-like_a/b/a_fold"/>
</dbReference>